<comment type="caution">
    <text evidence="2">The sequence shown here is derived from an EMBL/GenBank/DDBJ whole genome shotgun (WGS) entry which is preliminary data.</text>
</comment>
<feature type="transmembrane region" description="Helical" evidence="1">
    <location>
        <begin position="6"/>
        <end position="22"/>
    </location>
</feature>
<gene>
    <name evidence="2" type="ORF">SPARVUS_LOCUS9041999</name>
</gene>
<evidence type="ECO:0000256" key="1">
    <source>
        <dbReference type="SAM" id="Phobius"/>
    </source>
</evidence>
<evidence type="ECO:0008006" key="4">
    <source>
        <dbReference type="Google" id="ProtNLM"/>
    </source>
</evidence>
<keyword evidence="1" id="KW-0472">Membrane</keyword>
<evidence type="ECO:0000313" key="3">
    <source>
        <dbReference type="Proteomes" id="UP001162483"/>
    </source>
</evidence>
<name>A0ABN9E2W9_9NEOB</name>
<dbReference type="Proteomes" id="UP001162483">
    <property type="component" value="Unassembled WGS sequence"/>
</dbReference>
<proteinExistence type="predicted"/>
<protein>
    <recommendedName>
        <fullName evidence="4">ATP synthase F0 subunit 8</fullName>
    </recommendedName>
</protein>
<evidence type="ECO:0000313" key="2">
    <source>
        <dbReference type="EMBL" id="CAI9579235.1"/>
    </source>
</evidence>
<keyword evidence="1" id="KW-0812">Transmembrane</keyword>
<organism evidence="2 3">
    <name type="scientific">Staurois parvus</name>
    <dbReference type="NCBI Taxonomy" id="386267"/>
    <lineage>
        <taxon>Eukaryota</taxon>
        <taxon>Metazoa</taxon>
        <taxon>Chordata</taxon>
        <taxon>Craniata</taxon>
        <taxon>Vertebrata</taxon>
        <taxon>Euteleostomi</taxon>
        <taxon>Amphibia</taxon>
        <taxon>Batrachia</taxon>
        <taxon>Anura</taxon>
        <taxon>Neobatrachia</taxon>
        <taxon>Ranoidea</taxon>
        <taxon>Ranidae</taxon>
        <taxon>Staurois</taxon>
    </lineage>
</organism>
<sequence length="45" mass="5342">MGFSWYLFISFFIGFFWVWARIQGPHNPLLPRGPMTCQSTDVRHP</sequence>
<keyword evidence="1" id="KW-1133">Transmembrane helix</keyword>
<keyword evidence="3" id="KW-1185">Reference proteome</keyword>
<accession>A0ABN9E2W9</accession>
<reference evidence="2" key="1">
    <citation type="submission" date="2023-05" db="EMBL/GenBank/DDBJ databases">
        <authorList>
            <person name="Stuckert A."/>
        </authorList>
    </citation>
    <scope>NUCLEOTIDE SEQUENCE</scope>
</reference>
<dbReference type="EMBL" id="CATNWA010015076">
    <property type="protein sequence ID" value="CAI9579235.1"/>
    <property type="molecule type" value="Genomic_DNA"/>
</dbReference>